<protein>
    <submittedName>
        <fullName evidence="2">Uncharacterized protein</fullName>
    </submittedName>
</protein>
<keyword evidence="1" id="KW-0472">Membrane</keyword>
<evidence type="ECO:0000256" key="1">
    <source>
        <dbReference type="SAM" id="Phobius"/>
    </source>
</evidence>
<dbReference type="Proteomes" id="UP001208690">
    <property type="component" value="Unassembled WGS sequence"/>
</dbReference>
<reference evidence="2 3" key="1">
    <citation type="submission" date="2022-04" db="EMBL/GenBank/DDBJ databases">
        <title>Roseobacter sp. WL0113 is a bacterium isolated from neritic sediment.</title>
        <authorList>
            <person name="Wang L."/>
            <person name="He W."/>
            <person name="Zhang D.-F."/>
        </authorList>
    </citation>
    <scope>NUCLEOTIDE SEQUENCE [LARGE SCALE GENOMIC DNA]</scope>
    <source>
        <strain evidence="2 3">WL0113</strain>
    </source>
</reference>
<organism evidence="2 3">
    <name type="scientific">Roseobacter sinensis</name>
    <dbReference type="NCBI Taxonomy" id="2931391"/>
    <lineage>
        <taxon>Bacteria</taxon>
        <taxon>Pseudomonadati</taxon>
        <taxon>Pseudomonadota</taxon>
        <taxon>Alphaproteobacteria</taxon>
        <taxon>Rhodobacterales</taxon>
        <taxon>Roseobacteraceae</taxon>
        <taxon>Roseobacter</taxon>
    </lineage>
</organism>
<gene>
    <name evidence="2" type="ORF">MUB52_13655</name>
</gene>
<dbReference type="RefSeq" id="WP_263844789.1">
    <property type="nucleotide sequence ID" value="NZ_JALIEB010000008.1"/>
</dbReference>
<comment type="caution">
    <text evidence="2">The sequence shown here is derived from an EMBL/GenBank/DDBJ whole genome shotgun (WGS) entry which is preliminary data.</text>
</comment>
<evidence type="ECO:0000313" key="2">
    <source>
        <dbReference type="EMBL" id="MCV3272478.1"/>
    </source>
</evidence>
<sequence length="67" mass="7640">MGFDLGLPSVVLVFIMAAVFATPIWMLLPKFGMSKWWAIPAVNPAFVFIFCWIFAFRDPVQTTEERA</sequence>
<keyword evidence="3" id="KW-1185">Reference proteome</keyword>
<accession>A0ABT3BFY6</accession>
<name>A0ABT3BFY6_9RHOB</name>
<feature type="transmembrane region" description="Helical" evidence="1">
    <location>
        <begin position="37"/>
        <end position="56"/>
    </location>
</feature>
<keyword evidence="1" id="KW-0812">Transmembrane</keyword>
<keyword evidence="1" id="KW-1133">Transmembrane helix</keyword>
<dbReference type="EMBL" id="JALIEB010000008">
    <property type="protein sequence ID" value="MCV3272478.1"/>
    <property type="molecule type" value="Genomic_DNA"/>
</dbReference>
<evidence type="ECO:0000313" key="3">
    <source>
        <dbReference type="Proteomes" id="UP001208690"/>
    </source>
</evidence>
<proteinExistence type="predicted"/>